<evidence type="ECO:0000256" key="3">
    <source>
        <dbReference type="ARBA" id="ARBA00023239"/>
    </source>
</evidence>
<dbReference type="InterPro" id="IPR015424">
    <property type="entry name" value="PyrdxlP-dep_Trfase"/>
</dbReference>
<comment type="cofactor">
    <cofactor evidence="1 4">
        <name>pyridoxal 5'-phosphate</name>
        <dbReference type="ChEBI" id="CHEBI:597326"/>
    </cofactor>
</comment>
<dbReference type="InterPro" id="IPR000277">
    <property type="entry name" value="Cys/Met-Metab_PyrdxlP-dep_enz"/>
</dbReference>
<dbReference type="Gene3D" id="3.90.1150.10">
    <property type="entry name" value="Aspartate Aminotransferase, domain 1"/>
    <property type="match status" value="1"/>
</dbReference>
<accession>A0A1G7WTB8</accession>
<dbReference type="Proteomes" id="UP000198956">
    <property type="component" value="Unassembled WGS sequence"/>
</dbReference>
<protein>
    <submittedName>
        <fullName evidence="5">Cys/Met metabolism PLP-dependent enzyme</fullName>
    </submittedName>
</protein>
<evidence type="ECO:0000256" key="2">
    <source>
        <dbReference type="ARBA" id="ARBA00022898"/>
    </source>
</evidence>
<dbReference type="GO" id="GO:0030170">
    <property type="term" value="F:pyridoxal phosphate binding"/>
    <property type="evidence" value="ECO:0007669"/>
    <property type="project" value="InterPro"/>
</dbReference>
<reference evidence="5 6" key="1">
    <citation type="submission" date="2016-10" db="EMBL/GenBank/DDBJ databases">
        <authorList>
            <person name="de Groot N.N."/>
        </authorList>
    </citation>
    <scope>NUCLEOTIDE SEQUENCE [LARGE SCALE GENOMIC DNA]</scope>
    <source>
        <strain evidence="5 6">L 420-91</strain>
    </source>
</reference>
<dbReference type="GO" id="GO:0047804">
    <property type="term" value="F:cysteine-S-conjugate beta-lyase activity"/>
    <property type="evidence" value="ECO:0007669"/>
    <property type="project" value="UniProtKB-ARBA"/>
</dbReference>
<dbReference type="Pfam" id="PF01053">
    <property type="entry name" value="Cys_Met_Meta_PP"/>
    <property type="match status" value="1"/>
</dbReference>
<dbReference type="FunFam" id="3.90.1150.10:FF:000033">
    <property type="entry name" value="Cystathionine gamma-synthase"/>
    <property type="match status" value="1"/>
</dbReference>
<dbReference type="InterPro" id="IPR015422">
    <property type="entry name" value="PyrdxlP-dep_Trfase_small"/>
</dbReference>
<dbReference type="Gene3D" id="3.40.640.10">
    <property type="entry name" value="Type I PLP-dependent aspartate aminotransferase-like (Major domain)"/>
    <property type="match status" value="1"/>
</dbReference>
<proteinExistence type="inferred from homology"/>
<dbReference type="GO" id="GO:0005737">
    <property type="term" value="C:cytoplasm"/>
    <property type="evidence" value="ECO:0007669"/>
    <property type="project" value="TreeGrafter"/>
</dbReference>
<evidence type="ECO:0000256" key="4">
    <source>
        <dbReference type="RuleBase" id="RU362118"/>
    </source>
</evidence>
<dbReference type="SUPFAM" id="SSF53383">
    <property type="entry name" value="PLP-dependent transferases"/>
    <property type="match status" value="1"/>
</dbReference>
<sequence length="180" mass="19760">MVAGKKEIAEEIGFIQNAFGAILGPQDSWLLLRGLKTLKVRLDQHQKSAHKIAVWLQNHPAVKRVYYPGLPEHPGHELAAKQAAGFGGVLSFMLHNVEQVERFLRNVTLPALAVSLGAVESILTYPARMSHASIPEADRKKMGITDTLLRLSVGLEEPDDLIQDLEQALQCSVSSSNYVS</sequence>
<dbReference type="GO" id="GO:0009086">
    <property type="term" value="P:methionine biosynthetic process"/>
    <property type="evidence" value="ECO:0007669"/>
    <property type="project" value="UniProtKB-ARBA"/>
</dbReference>
<dbReference type="PANTHER" id="PTHR11808:SF50">
    <property type="entry name" value="CYSTATHIONINE BETA-LYASE"/>
    <property type="match status" value="1"/>
</dbReference>
<dbReference type="AlphaFoldDB" id="A0A1G7WTB8"/>
<evidence type="ECO:0000313" key="6">
    <source>
        <dbReference type="Proteomes" id="UP000198956"/>
    </source>
</evidence>
<gene>
    <name evidence="5" type="ORF">SAMN04489735_100285</name>
</gene>
<keyword evidence="3" id="KW-0456">Lyase</keyword>
<dbReference type="EMBL" id="FNDE01000002">
    <property type="protein sequence ID" value="SDG74530.1"/>
    <property type="molecule type" value="Genomic_DNA"/>
</dbReference>
<organism evidence="5 6">
    <name type="scientific">Aneurinibacillus thermoaerophilus</name>
    <dbReference type="NCBI Taxonomy" id="143495"/>
    <lineage>
        <taxon>Bacteria</taxon>
        <taxon>Bacillati</taxon>
        <taxon>Bacillota</taxon>
        <taxon>Bacilli</taxon>
        <taxon>Bacillales</taxon>
        <taxon>Paenibacillaceae</taxon>
        <taxon>Aneurinibacillus group</taxon>
        <taxon>Aneurinibacillus</taxon>
    </lineage>
</organism>
<evidence type="ECO:0000313" key="5">
    <source>
        <dbReference type="EMBL" id="SDG74530.1"/>
    </source>
</evidence>
<evidence type="ECO:0000256" key="1">
    <source>
        <dbReference type="ARBA" id="ARBA00001933"/>
    </source>
</evidence>
<dbReference type="InterPro" id="IPR015421">
    <property type="entry name" value="PyrdxlP-dep_Trfase_major"/>
</dbReference>
<comment type="similarity">
    <text evidence="4">Belongs to the trans-sulfuration enzymes family.</text>
</comment>
<name>A0A1G7WTB8_ANETH</name>
<dbReference type="PANTHER" id="PTHR11808">
    <property type="entry name" value="TRANS-SULFURATION ENZYME FAMILY MEMBER"/>
    <property type="match status" value="1"/>
</dbReference>
<dbReference type="GO" id="GO:0019346">
    <property type="term" value="P:transsulfuration"/>
    <property type="evidence" value="ECO:0007669"/>
    <property type="project" value="InterPro"/>
</dbReference>
<keyword evidence="2 4" id="KW-0663">Pyridoxal phosphate</keyword>